<evidence type="ECO:0000256" key="2">
    <source>
        <dbReference type="ARBA" id="ARBA00022801"/>
    </source>
</evidence>
<dbReference type="SUPFAM" id="SSF53098">
    <property type="entry name" value="Ribonuclease H-like"/>
    <property type="match status" value="1"/>
</dbReference>
<dbReference type="Proteomes" id="UP001168877">
    <property type="component" value="Unassembled WGS sequence"/>
</dbReference>
<dbReference type="InterPro" id="IPR036397">
    <property type="entry name" value="RNaseH_sf"/>
</dbReference>
<dbReference type="EMBL" id="JAUESC010000386">
    <property type="protein sequence ID" value="KAK0576867.1"/>
    <property type="molecule type" value="Genomic_DNA"/>
</dbReference>
<keyword evidence="1" id="KW-0479">Metal-binding</keyword>
<reference evidence="4" key="1">
    <citation type="journal article" date="2022" name="Plant J.">
        <title>Strategies of tolerance reflected in two North American maple genomes.</title>
        <authorList>
            <person name="McEvoy S.L."/>
            <person name="Sezen U.U."/>
            <person name="Trouern-Trend A."/>
            <person name="McMahon S.M."/>
            <person name="Schaberg P.G."/>
            <person name="Yang J."/>
            <person name="Wegrzyn J.L."/>
            <person name="Swenson N.G."/>
        </authorList>
    </citation>
    <scope>NUCLEOTIDE SEQUENCE</scope>
    <source>
        <strain evidence="4">NS2018</strain>
    </source>
</reference>
<name>A0AA39VEL3_ACESA</name>
<dbReference type="Gene3D" id="3.30.420.10">
    <property type="entry name" value="Ribonuclease H-like superfamily/Ribonuclease H"/>
    <property type="match status" value="1"/>
</dbReference>
<dbReference type="GO" id="GO:0016787">
    <property type="term" value="F:hydrolase activity"/>
    <property type="evidence" value="ECO:0007669"/>
    <property type="project" value="UniProtKB-KW"/>
</dbReference>
<dbReference type="GO" id="GO:0003676">
    <property type="term" value="F:nucleic acid binding"/>
    <property type="evidence" value="ECO:0007669"/>
    <property type="project" value="InterPro"/>
</dbReference>
<evidence type="ECO:0000256" key="1">
    <source>
        <dbReference type="ARBA" id="ARBA00022723"/>
    </source>
</evidence>
<dbReference type="Pfam" id="PF00665">
    <property type="entry name" value="rve"/>
    <property type="match status" value="1"/>
</dbReference>
<dbReference type="GO" id="GO:0015074">
    <property type="term" value="P:DNA integration"/>
    <property type="evidence" value="ECO:0007669"/>
    <property type="project" value="InterPro"/>
</dbReference>
<dbReference type="AlphaFoldDB" id="A0AA39VEL3"/>
<dbReference type="InterPro" id="IPR001584">
    <property type="entry name" value="Integrase_cat-core"/>
</dbReference>
<dbReference type="InterPro" id="IPR012337">
    <property type="entry name" value="RNaseH-like_sf"/>
</dbReference>
<dbReference type="PROSITE" id="PS50994">
    <property type="entry name" value="INTEGRASE"/>
    <property type="match status" value="1"/>
</dbReference>
<keyword evidence="5" id="KW-1185">Reference proteome</keyword>
<dbReference type="PANTHER" id="PTHR42648:SF21">
    <property type="entry name" value="CYSTEINE-RICH RLK (RECEPTOR-LIKE PROTEIN KINASE) 8"/>
    <property type="match status" value="1"/>
</dbReference>
<dbReference type="InterPro" id="IPR057670">
    <property type="entry name" value="SH3_retrovirus"/>
</dbReference>
<protein>
    <recommendedName>
        <fullName evidence="3">Integrase catalytic domain-containing protein</fullName>
    </recommendedName>
</protein>
<evidence type="ECO:0000313" key="4">
    <source>
        <dbReference type="EMBL" id="KAK0576867.1"/>
    </source>
</evidence>
<dbReference type="InterPro" id="IPR039537">
    <property type="entry name" value="Retrotran_Ty1/copia-like"/>
</dbReference>
<evidence type="ECO:0000313" key="5">
    <source>
        <dbReference type="Proteomes" id="UP001168877"/>
    </source>
</evidence>
<dbReference type="GO" id="GO:0046872">
    <property type="term" value="F:metal ion binding"/>
    <property type="evidence" value="ECO:0007669"/>
    <property type="project" value="UniProtKB-KW"/>
</dbReference>
<sequence>MKSSQHKSKILQLLHMDLMGPMQTESLGGKRYIFVCVDDFSRFTWTYFLREKSETFDKFKMLCTKIQNEMNSNIKSIKRIRSDHGREFENASFESYCNSLGISYEFSAPRTPQQNGVVERKNRVLQEIARVMLHSNNVPRNLWAEAINTTSYIGNRVFLRPGSRNTSYELWKGRKPNVSYFHTFGSKCYILNDRDQLGKFDAKSDEGIFIDYVLNSRAYRVFNLKTQTIMESSNVVIDDTRLKSNDHEEEEVLEDDSPLERVVVTPNVGTSIDNNEVTQPLTRVPLFDSNEPALWVRRLHNKEDVIGDVNEGVRTRHQIANLISFTCYTSQIEPKKVDEALNDEFWVLAIQEELNQFERNEVWTLVPRPKSTHVIGTKWIYRNKSDEDGNIVRNKARLIAQGYSQIEGIDFEETFAPVARLESIRLLLSISCVHKFKLHQMDVKSPSSMASCKRKCLLNNPRGLWMHTTPTMSITLKRHYMG</sequence>
<dbReference type="InterPro" id="IPR013103">
    <property type="entry name" value="RVT_2"/>
</dbReference>
<proteinExistence type="predicted"/>
<gene>
    <name evidence="4" type="ORF">LWI29_024652</name>
</gene>
<dbReference type="Pfam" id="PF25597">
    <property type="entry name" value="SH3_retrovirus"/>
    <property type="match status" value="1"/>
</dbReference>
<dbReference type="Pfam" id="PF07727">
    <property type="entry name" value="RVT_2"/>
    <property type="match status" value="1"/>
</dbReference>
<comment type="caution">
    <text evidence="4">The sequence shown here is derived from an EMBL/GenBank/DDBJ whole genome shotgun (WGS) entry which is preliminary data.</text>
</comment>
<keyword evidence="2" id="KW-0378">Hydrolase</keyword>
<evidence type="ECO:0000259" key="3">
    <source>
        <dbReference type="PROSITE" id="PS50994"/>
    </source>
</evidence>
<feature type="domain" description="Integrase catalytic" evidence="3">
    <location>
        <begin position="5"/>
        <end position="175"/>
    </location>
</feature>
<dbReference type="PANTHER" id="PTHR42648">
    <property type="entry name" value="TRANSPOSASE, PUTATIVE-RELATED"/>
    <property type="match status" value="1"/>
</dbReference>
<organism evidence="4 5">
    <name type="scientific">Acer saccharum</name>
    <name type="common">Sugar maple</name>
    <dbReference type="NCBI Taxonomy" id="4024"/>
    <lineage>
        <taxon>Eukaryota</taxon>
        <taxon>Viridiplantae</taxon>
        <taxon>Streptophyta</taxon>
        <taxon>Embryophyta</taxon>
        <taxon>Tracheophyta</taxon>
        <taxon>Spermatophyta</taxon>
        <taxon>Magnoliopsida</taxon>
        <taxon>eudicotyledons</taxon>
        <taxon>Gunneridae</taxon>
        <taxon>Pentapetalae</taxon>
        <taxon>rosids</taxon>
        <taxon>malvids</taxon>
        <taxon>Sapindales</taxon>
        <taxon>Sapindaceae</taxon>
        <taxon>Hippocastanoideae</taxon>
        <taxon>Acereae</taxon>
        <taxon>Acer</taxon>
    </lineage>
</organism>
<accession>A0AA39VEL3</accession>
<reference evidence="4" key="2">
    <citation type="submission" date="2023-06" db="EMBL/GenBank/DDBJ databases">
        <authorList>
            <person name="Swenson N.G."/>
            <person name="Wegrzyn J.L."/>
            <person name="Mcevoy S.L."/>
        </authorList>
    </citation>
    <scope>NUCLEOTIDE SEQUENCE</scope>
    <source>
        <strain evidence="4">NS2018</strain>
        <tissue evidence="4">Leaf</tissue>
    </source>
</reference>